<dbReference type="SUPFAM" id="SSF88713">
    <property type="entry name" value="Glycoside hydrolase/deacetylase"/>
    <property type="match status" value="1"/>
</dbReference>
<evidence type="ECO:0000313" key="7">
    <source>
        <dbReference type="EMBL" id="MBD8875131.1"/>
    </source>
</evidence>
<comment type="similarity">
    <text evidence="2">Belongs to the polysaccharide deacetylase family.</text>
</comment>
<dbReference type="PANTHER" id="PTHR34216:SF7">
    <property type="entry name" value="POLY-BETA-1,6-N-ACETYL-D-GLUCOSAMINE N-DEACETYLASE"/>
    <property type="match status" value="1"/>
</dbReference>
<proteinExistence type="inferred from homology"/>
<keyword evidence="4" id="KW-0732">Signal</keyword>
<protein>
    <recommendedName>
        <fullName evidence="3">Chitooligosaccharide deacetylase</fullName>
    </recommendedName>
    <alternativeName>
        <fullName evidence="5">Nodulation protein B</fullName>
    </alternativeName>
</protein>
<dbReference type="InterPro" id="IPR011330">
    <property type="entry name" value="Glyco_hydro/deAcase_b/a-brl"/>
</dbReference>
<name>A0ABR9C5G3_9HYPH</name>
<evidence type="ECO:0000256" key="4">
    <source>
        <dbReference type="ARBA" id="ARBA00022729"/>
    </source>
</evidence>
<evidence type="ECO:0000259" key="6">
    <source>
        <dbReference type="PROSITE" id="PS51677"/>
    </source>
</evidence>
<sequence>MGARQRIFQNAFKLLRSSGLGRVMAPFTQGCGAIFMMHHVRPARDDEYQPNLHLEITPEFLRQSIEQIRGNGYEIIALDEAVDLLKSGYGNQRYAALTFDDGYRDNLKIAYPILKELNVPFTIYVATGLIDRETELWWIALERIIGQNDEIRLSAETAGEAISCRTVAEKDACYEQLTRWLTQEVDEKQQREIIRQLAERYDFDLAGLADEMMMTWDELRELAQDPLVTLAAHTHAHHALARLGAADARSDIQRGIERMQQELGRKPKHFAYPYGNKIAVSKRDAQILSEAGFNSAVTTFPGLLKSVNARDPMLLPRVSLNGRFQDPYVIDQYLTGAPFALYHVARWACRGRSFRSGVSRLFPSTR</sequence>
<dbReference type="PANTHER" id="PTHR34216">
    <property type="match status" value="1"/>
</dbReference>
<evidence type="ECO:0000313" key="8">
    <source>
        <dbReference type="Proteomes" id="UP000615687"/>
    </source>
</evidence>
<dbReference type="InterPro" id="IPR002509">
    <property type="entry name" value="NODB_dom"/>
</dbReference>
<evidence type="ECO:0000256" key="2">
    <source>
        <dbReference type="ARBA" id="ARBA00010973"/>
    </source>
</evidence>
<comment type="caution">
    <text evidence="7">The sequence shown here is derived from an EMBL/GenBank/DDBJ whole genome shotgun (WGS) entry which is preliminary data.</text>
</comment>
<dbReference type="Pfam" id="PF01522">
    <property type="entry name" value="Polysacc_deac_1"/>
    <property type="match status" value="1"/>
</dbReference>
<reference evidence="7 8" key="1">
    <citation type="submission" date="2020-09" db="EMBL/GenBank/DDBJ databases">
        <title>The genome sequence of type strain Labrenzia polysiphoniae KACC 19711.</title>
        <authorList>
            <person name="Liu Y."/>
        </authorList>
    </citation>
    <scope>NUCLEOTIDE SEQUENCE [LARGE SCALE GENOMIC DNA]</scope>
    <source>
        <strain evidence="7 8">KACC 19711</strain>
    </source>
</reference>
<dbReference type="EMBL" id="JACYXJ010000001">
    <property type="protein sequence ID" value="MBD8875131.1"/>
    <property type="molecule type" value="Genomic_DNA"/>
</dbReference>
<dbReference type="Gene3D" id="3.20.20.370">
    <property type="entry name" value="Glycoside hydrolase/deacetylase"/>
    <property type="match status" value="1"/>
</dbReference>
<dbReference type="Proteomes" id="UP000615687">
    <property type="component" value="Unassembled WGS sequence"/>
</dbReference>
<feature type="domain" description="NodB homology" evidence="6">
    <location>
        <begin position="93"/>
        <end position="366"/>
    </location>
</feature>
<evidence type="ECO:0000256" key="1">
    <source>
        <dbReference type="ARBA" id="ARBA00003236"/>
    </source>
</evidence>
<organism evidence="7 8">
    <name type="scientific">Roseibium polysiphoniae</name>
    <dbReference type="NCBI Taxonomy" id="2571221"/>
    <lineage>
        <taxon>Bacteria</taxon>
        <taxon>Pseudomonadati</taxon>
        <taxon>Pseudomonadota</taxon>
        <taxon>Alphaproteobacteria</taxon>
        <taxon>Hyphomicrobiales</taxon>
        <taxon>Stappiaceae</taxon>
        <taxon>Roseibium</taxon>
    </lineage>
</organism>
<dbReference type="InterPro" id="IPR051398">
    <property type="entry name" value="Polysacch_Deacetylase"/>
</dbReference>
<evidence type="ECO:0000256" key="5">
    <source>
        <dbReference type="ARBA" id="ARBA00032976"/>
    </source>
</evidence>
<comment type="function">
    <text evidence="1">Is involved in generating a small heat-stable compound (Nod), an acylated oligomer of N-acetylglucosamine, that stimulates mitosis in various plant protoplasts.</text>
</comment>
<accession>A0ABR9C5G3</accession>
<gene>
    <name evidence="7" type="ORF">IG617_02415</name>
</gene>
<dbReference type="PROSITE" id="PS51677">
    <property type="entry name" value="NODB"/>
    <property type="match status" value="1"/>
</dbReference>
<evidence type="ECO:0000256" key="3">
    <source>
        <dbReference type="ARBA" id="ARBA00020071"/>
    </source>
</evidence>
<keyword evidence="8" id="KW-1185">Reference proteome</keyword>